<reference evidence="11 12" key="1">
    <citation type="submission" date="2019-02" db="EMBL/GenBank/DDBJ databases">
        <title>Complete Genome Sequence and Methylome Analysis of free living Spirochaetas.</title>
        <authorList>
            <person name="Fomenkov A."/>
            <person name="Dubinina G."/>
            <person name="Leshcheva N."/>
            <person name="Mikheeva N."/>
            <person name="Grabovich M."/>
            <person name="Vincze T."/>
            <person name="Roberts R.J."/>
        </authorList>
    </citation>
    <scope>NUCLEOTIDE SEQUENCE [LARGE SCALE GENOMIC DNA]</scope>
    <source>
        <strain evidence="11 12">K2</strain>
    </source>
</reference>
<keyword evidence="4" id="KW-0997">Cell inner membrane</keyword>
<dbReference type="InterPro" id="IPR055348">
    <property type="entry name" value="DctQ"/>
</dbReference>
<dbReference type="Pfam" id="PF04290">
    <property type="entry name" value="DctQ"/>
    <property type="match status" value="1"/>
</dbReference>
<dbReference type="NCBIfam" id="TIGR00786">
    <property type="entry name" value="dctM"/>
    <property type="match status" value="1"/>
</dbReference>
<feature type="transmembrane region" description="Helical" evidence="8">
    <location>
        <begin position="552"/>
        <end position="573"/>
    </location>
</feature>
<evidence type="ECO:0000256" key="3">
    <source>
        <dbReference type="ARBA" id="ARBA00022475"/>
    </source>
</evidence>
<keyword evidence="12" id="KW-1185">Reference proteome</keyword>
<dbReference type="RefSeq" id="WP_149487435.1">
    <property type="nucleotide sequence ID" value="NZ_CP036150.1"/>
</dbReference>
<sequence>MRLISRVLNKIEFRVASLVFLILAFVPVLEILTRLFFNNGIKGAESYVSHAVIWVAFLAGMIASKEKAHLSLTSGRDLFKGSLAVFSTSLSRILSGGICFGLTFSALSFILIGFDPTQMVGLIPIRFVALIIPLGFMVMGLRFFYIDEKKMVTTPIILITILLGLFLGIPSMTNMLYSLLPDPPLFIDSLSMLYYDFFHYAAYPMIFLLLLSTISGTPIFILLGGLAFFLFSRDWGSLEIIPNEAYNLLTSSSVPAIPLFTLTGFILSESKAGERLVRLFKSLFGGLPGGMAVMAVVVSAFFTTFTGASGVTILAMGGLLSYMLHESGDYKEGFIKGLLTSSGSIGLLFPPSLPIIMYAVMAQISVKDMFLGGLIPGLILVLSLATMGIVASFHKKRNSSFNGSEILPALKDATGEIFLPVLILSGYFGGFFTLVETGAVSVVYSLLLEGLIHRDIKRSDLSRIMQKSLPIIGGILMILAVSKGLSYYLIDAEVPQALTSFVRNSISSKLVFLIILNIILLLTGCLMDIYSAILVVGPLVIPMGELFGIHPVQLGIIFLANLQLGYLTPPVGMNLFLASYRFETPLVEIYKKVFPFLMVLLVMVLLITYVPWFSLAFLGIQG</sequence>
<evidence type="ECO:0000313" key="12">
    <source>
        <dbReference type="Proteomes" id="UP000324209"/>
    </source>
</evidence>
<feature type="transmembrane region" description="Helical" evidence="8">
    <location>
        <begin position="417"/>
        <end position="448"/>
    </location>
</feature>
<evidence type="ECO:0000256" key="2">
    <source>
        <dbReference type="ARBA" id="ARBA00022448"/>
    </source>
</evidence>
<proteinExistence type="predicted"/>
<feature type="transmembrane region" description="Helical" evidence="8">
    <location>
        <begin position="369"/>
        <end position="393"/>
    </location>
</feature>
<feature type="domain" description="TRAP C4-dicarboxylate transport system permease DctM subunit" evidence="10">
    <location>
        <begin position="207"/>
        <end position="613"/>
    </location>
</feature>
<accession>A0A5C1QQX1</accession>
<feature type="transmembrane region" description="Helical" evidence="8">
    <location>
        <begin position="510"/>
        <end position="540"/>
    </location>
</feature>
<evidence type="ECO:0000256" key="6">
    <source>
        <dbReference type="ARBA" id="ARBA00022989"/>
    </source>
</evidence>
<protein>
    <submittedName>
        <fullName evidence="11">TRAP transporter large permease subunit</fullName>
    </submittedName>
</protein>
<dbReference type="EMBL" id="CP036150">
    <property type="protein sequence ID" value="QEN09360.1"/>
    <property type="molecule type" value="Genomic_DNA"/>
</dbReference>
<dbReference type="KEGG" id="ock:EXM22_15750"/>
<feature type="transmembrane region" description="Helical" evidence="8">
    <location>
        <begin position="469"/>
        <end position="490"/>
    </location>
</feature>
<feature type="transmembrane region" description="Helical" evidence="8">
    <location>
        <begin position="156"/>
        <end position="180"/>
    </location>
</feature>
<feature type="transmembrane region" description="Helical" evidence="8">
    <location>
        <begin position="593"/>
        <end position="620"/>
    </location>
</feature>
<dbReference type="GO" id="GO:0005886">
    <property type="term" value="C:plasma membrane"/>
    <property type="evidence" value="ECO:0007669"/>
    <property type="project" value="UniProtKB-SubCell"/>
</dbReference>
<feature type="transmembrane region" description="Helical" evidence="8">
    <location>
        <begin position="200"/>
        <end position="233"/>
    </location>
</feature>
<dbReference type="PANTHER" id="PTHR33362">
    <property type="entry name" value="SIALIC ACID TRAP TRANSPORTER PERMEASE PROTEIN SIAT-RELATED"/>
    <property type="match status" value="1"/>
</dbReference>
<feature type="transmembrane region" description="Helical" evidence="8">
    <location>
        <begin position="47"/>
        <end position="63"/>
    </location>
</feature>
<dbReference type="Pfam" id="PF06808">
    <property type="entry name" value="DctM"/>
    <property type="match status" value="1"/>
</dbReference>
<evidence type="ECO:0000256" key="1">
    <source>
        <dbReference type="ARBA" id="ARBA00004429"/>
    </source>
</evidence>
<dbReference type="OrthoDB" id="370245at2"/>
<evidence type="ECO:0000256" key="8">
    <source>
        <dbReference type="SAM" id="Phobius"/>
    </source>
</evidence>
<evidence type="ECO:0000259" key="9">
    <source>
        <dbReference type="Pfam" id="PF04290"/>
    </source>
</evidence>
<feature type="transmembrane region" description="Helical" evidence="8">
    <location>
        <begin position="344"/>
        <end position="362"/>
    </location>
</feature>
<feature type="transmembrane region" description="Helical" evidence="8">
    <location>
        <begin position="245"/>
        <end position="267"/>
    </location>
</feature>
<feature type="transmembrane region" description="Helical" evidence="8">
    <location>
        <begin position="12"/>
        <end position="35"/>
    </location>
</feature>
<dbReference type="AlphaFoldDB" id="A0A5C1QQX1"/>
<feature type="transmembrane region" description="Helical" evidence="8">
    <location>
        <begin position="305"/>
        <end position="324"/>
    </location>
</feature>
<evidence type="ECO:0000313" key="11">
    <source>
        <dbReference type="EMBL" id="QEN09360.1"/>
    </source>
</evidence>
<keyword evidence="5 8" id="KW-0812">Transmembrane</keyword>
<keyword evidence="3" id="KW-1003">Cell membrane</keyword>
<feature type="transmembrane region" description="Helical" evidence="8">
    <location>
        <begin position="83"/>
        <end position="111"/>
    </location>
</feature>
<evidence type="ECO:0000259" key="10">
    <source>
        <dbReference type="Pfam" id="PF06808"/>
    </source>
</evidence>
<feature type="transmembrane region" description="Helical" evidence="8">
    <location>
        <begin position="279"/>
        <end position="298"/>
    </location>
</feature>
<dbReference type="InterPro" id="IPR010656">
    <property type="entry name" value="DctM"/>
</dbReference>
<keyword evidence="6 8" id="KW-1133">Transmembrane helix</keyword>
<dbReference type="GO" id="GO:0022857">
    <property type="term" value="F:transmembrane transporter activity"/>
    <property type="evidence" value="ECO:0007669"/>
    <property type="project" value="TreeGrafter"/>
</dbReference>
<keyword evidence="7 8" id="KW-0472">Membrane</keyword>
<dbReference type="InterPro" id="IPR004681">
    <property type="entry name" value="TRAP_DctM"/>
</dbReference>
<feature type="domain" description="Tripartite ATP-independent periplasmic transporters DctQ component" evidence="9">
    <location>
        <begin position="25"/>
        <end position="143"/>
    </location>
</feature>
<keyword evidence="2" id="KW-0813">Transport</keyword>
<dbReference type="Proteomes" id="UP000324209">
    <property type="component" value="Chromosome"/>
</dbReference>
<name>A0A5C1QQX1_9SPIO</name>
<comment type="subcellular location">
    <subcellularLocation>
        <location evidence="1">Cell inner membrane</location>
        <topology evidence="1">Multi-pass membrane protein</topology>
    </subcellularLocation>
</comment>
<organism evidence="11 12">
    <name type="scientific">Oceanispirochaeta crateris</name>
    <dbReference type="NCBI Taxonomy" id="2518645"/>
    <lineage>
        <taxon>Bacteria</taxon>
        <taxon>Pseudomonadati</taxon>
        <taxon>Spirochaetota</taxon>
        <taxon>Spirochaetia</taxon>
        <taxon>Spirochaetales</taxon>
        <taxon>Spirochaetaceae</taxon>
        <taxon>Oceanispirochaeta</taxon>
    </lineage>
</organism>
<evidence type="ECO:0000256" key="4">
    <source>
        <dbReference type="ARBA" id="ARBA00022519"/>
    </source>
</evidence>
<feature type="transmembrane region" description="Helical" evidence="8">
    <location>
        <begin position="123"/>
        <end position="144"/>
    </location>
</feature>
<evidence type="ECO:0000256" key="7">
    <source>
        <dbReference type="ARBA" id="ARBA00023136"/>
    </source>
</evidence>
<gene>
    <name evidence="11" type="ORF">EXM22_15750</name>
</gene>
<evidence type="ECO:0000256" key="5">
    <source>
        <dbReference type="ARBA" id="ARBA00022692"/>
    </source>
</evidence>